<organism evidence="1 2">
    <name type="scientific">Mangrovactinospora gilvigrisea</name>
    <dbReference type="NCBI Taxonomy" id="1428644"/>
    <lineage>
        <taxon>Bacteria</taxon>
        <taxon>Bacillati</taxon>
        <taxon>Actinomycetota</taxon>
        <taxon>Actinomycetes</taxon>
        <taxon>Kitasatosporales</taxon>
        <taxon>Streptomycetaceae</taxon>
        <taxon>Mangrovactinospora</taxon>
    </lineage>
</organism>
<evidence type="ECO:0000313" key="1">
    <source>
        <dbReference type="EMBL" id="OIV38275.1"/>
    </source>
</evidence>
<dbReference type="EMBL" id="MLCF01000025">
    <property type="protein sequence ID" value="OIV38275.1"/>
    <property type="molecule type" value="Genomic_DNA"/>
</dbReference>
<protein>
    <recommendedName>
        <fullName evidence="3">DUF2000 domain-containing protein</fullName>
    </recommendedName>
</protein>
<evidence type="ECO:0000313" key="2">
    <source>
        <dbReference type="Proteomes" id="UP000243342"/>
    </source>
</evidence>
<sequence>MRFETKMAVAVRADLETWQKLNVVAFLGTGLGQATDEVIGKPYLDADGTEYLALSREPVMCLAGDAAVLARTRARAVERGLRVAVYTRQMFETGWDEANRAAVAEVPADELDLVGIGIYGPRKEVDKAADRLKLHP</sequence>
<proteinExistence type="predicted"/>
<dbReference type="SUPFAM" id="SSF102462">
    <property type="entry name" value="Peptidyl-tRNA hydrolase II"/>
    <property type="match status" value="1"/>
</dbReference>
<evidence type="ECO:0008006" key="3">
    <source>
        <dbReference type="Google" id="ProtNLM"/>
    </source>
</evidence>
<dbReference type="OrthoDB" id="1684239at2"/>
<comment type="caution">
    <text evidence="1">The sequence shown here is derived from an EMBL/GenBank/DDBJ whole genome shotgun (WGS) entry which is preliminary data.</text>
</comment>
<gene>
    <name evidence="1" type="ORF">BIV57_06290</name>
</gene>
<reference evidence="1 2" key="1">
    <citation type="submission" date="2016-10" db="EMBL/GenBank/DDBJ databases">
        <title>Genome sequence of Streptomyces gilvigriseus MUSC 26.</title>
        <authorList>
            <person name="Lee L.-H."/>
            <person name="Ser H.-L."/>
        </authorList>
    </citation>
    <scope>NUCLEOTIDE SEQUENCE [LARGE SCALE GENOMIC DNA]</scope>
    <source>
        <strain evidence="1 2">MUSC 26</strain>
    </source>
</reference>
<dbReference type="Proteomes" id="UP000243342">
    <property type="component" value="Unassembled WGS sequence"/>
</dbReference>
<dbReference type="Pfam" id="PF09391">
    <property type="entry name" value="DUF2000"/>
    <property type="match status" value="1"/>
</dbReference>
<dbReference type="InterPro" id="IPR018988">
    <property type="entry name" value="DUF2000"/>
</dbReference>
<dbReference type="InterPro" id="IPR023476">
    <property type="entry name" value="Pep_tRNA_hydro_II_dom_sf"/>
</dbReference>
<accession>A0A1J7BHY4</accession>
<name>A0A1J7BHY4_9ACTN</name>
<dbReference type="RefSeq" id="WP_071655684.1">
    <property type="nucleotide sequence ID" value="NZ_MLCF01000025.1"/>
</dbReference>
<dbReference type="AlphaFoldDB" id="A0A1J7BHY4"/>
<dbReference type="Gene3D" id="3.40.1490.10">
    <property type="entry name" value="Bit1"/>
    <property type="match status" value="1"/>
</dbReference>
<keyword evidence="2" id="KW-1185">Reference proteome</keyword>
<dbReference type="STRING" id="1428644.BIV57_06290"/>